<keyword evidence="2" id="KW-0812">Transmembrane</keyword>
<evidence type="ECO:0000256" key="2">
    <source>
        <dbReference type="SAM" id="Phobius"/>
    </source>
</evidence>
<dbReference type="InterPro" id="IPR046231">
    <property type="entry name" value="DUF6264"/>
</dbReference>
<name>A0ABX5ST32_9MICO</name>
<evidence type="ECO:0000313" key="4">
    <source>
        <dbReference type="Proteomes" id="UP000295748"/>
    </source>
</evidence>
<keyword evidence="2" id="KW-0472">Membrane</keyword>
<keyword evidence="2" id="KW-1133">Transmembrane helix</keyword>
<dbReference type="RefSeq" id="WP_135067715.1">
    <property type="nucleotide sequence ID" value="NZ_CP038266.1"/>
</dbReference>
<accession>A0ABX5ST32</accession>
<protein>
    <submittedName>
        <fullName evidence="3">Uncharacterized protein</fullName>
    </submittedName>
</protein>
<feature type="transmembrane region" description="Helical" evidence="2">
    <location>
        <begin position="111"/>
        <end position="132"/>
    </location>
</feature>
<evidence type="ECO:0000313" key="3">
    <source>
        <dbReference type="EMBL" id="QBR89328.1"/>
    </source>
</evidence>
<keyword evidence="4" id="KW-1185">Reference proteome</keyword>
<feature type="transmembrane region" description="Helical" evidence="2">
    <location>
        <begin position="144"/>
        <end position="164"/>
    </location>
</feature>
<dbReference type="Proteomes" id="UP000295748">
    <property type="component" value="Chromosome"/>
</dbReference>
<proteinExistence type="predicted"/>
<sequence length="183" mass="19657">MSDPDPRPVPQYGEYATPEEQRARIARPDTTDALVAGVHPAPKAAPTPVTASAGQLTGWRLADRIVTIGLLVYGLFNVLTTAPRLFGFATFADDYLGLLGVNESFTNFDAARVWGPIAGTVLILGWVVTALLSWRRLRRRRVAFWIPLVGAIVTVLVVSALLTVPLSGDPAFTGFVERLSTGG</sequence>
<dbReference type="Pfam" id="PF19779">
    <property type="entry name" value="DUF6264"/>
    <property type="match status" value="1"/>
</dbReference>
<gene>
    <name evidence="3" type="ORF">E4K62_11945</name>
</gene>
<feature type="transmembrane region" description="Helical" evidence="2">
    <location>
        <begin position="70"/>
        <end position="91"/>
    </location>
</feature>
<evidence type="ECO:0000256" key="1">
    <source>
        <dbReference type="SAM" id="MobiDB-lite"/>
    </source>
</evidence>
<dbReference type="EMBL" id="CP038266">
    <property type="protein sequence ID" value="QBR89328.1"/>
    <property type="molecule type" value="Genomic_DNA"/>
</dbReference>
<feature type="region of interest" description="Disordered" evidence="1">
    <location>
        <begin position="1"/>
        <end position="22"/>
    </location>
</feature>
<reference evidence="3 4" key="1">
    <citation type="submission" date="2019-03" db="EMBL/GenBank/DDBJ databases">
        <authorList>
            <person name="Dong K."/>
        </authorList>
    </citation>
    <scope>NUCLEOTIDE SEQUENCE [LARGE SCALE GENOMIC DNA]</scope>
    <source>
        <strain evidence="4">dk512</strain>
    </source>
</reference>
<organism evidence="3 4">
    <name type="scientific">Microbacterium wangchenii</name>
    <dbReference type="NCBI Taxonomy" id="2541726"/>
    <lineage>
        <taxon>Bacteria</taxon>
        <taxon>Bacillati</taxon>
        <taxon>Actinomycetota</taxon>
        <taxon>Actinomycetes</taxon>
        <taxon>Micrococcales</taxon>
        <taxon>Microbacteriaceae</taxon>
        <taxon>Microbacterium</taxon>
    </lineage>
</organism>